<sequence>PLPFWKLFARGSVVPWGCFSHRFFGGCLFCRTPFLALRRLPAPLRAVDCSAPACRFLWPLLDPRRQTGQFAPGLSCRAGSEPFGARARSTTTTTTTTRRRRPFPFQEASWRPFVATLPSEQLLSTGSLWASSAKRSGGMHLGVRSLLPGRMTSSCSGQEPCSAAAEAADLARDTLLREWVDHRHFEEIESTQTFVEREYESFDPGRLTAVSADFQSAGRGTRDRVWKASQGQSILVTFFFRFPAECETDFVNRNAPNVTKVLAVAAIETLRWAAAAEASAPGSASGQGLKFGMKWPNDVVVSGQKVAGVLARAIPCGGRLDGIIVGIGINVNTPQADLDQIVRPVWPAGSLRSVTGDRQVYDLPAIRRRLLGTFAVELRSFFSGGFPAFRHRVNELEVLMGTQVRFRLSETEEVDGVFEGIQEDGLIQLRLAGGEVKSYPSGEIVPRT</sequence>
<dbReference type="PROSITE" id="PS51733">
    <property type="entry name" value="BPL_LPL_CATALYTIC"/>
    <property type="match status" value="1"/>
</dbReference>
<dbReference type="InterPro" id="IPR045864">
    <property type="entry name" value="aa-tRNA-synth_II/BPL/LPL"/>
</dbReference>
<keyword evidence="4" id="KW-0067">ATP-binding</keyword>
<reference evidence="6" key="1">
    <citation type="submission" date="2021-02" db="EMBL/GenBank/DDBJ databases">
        <authorList>
            <person name="Dougan E. K."/>
            <person name="Rhodes N."/>
            <person name="Thang M."/>
            <person name="Chan C."/>
        </authorList>
    </citation>
    <scope>NUCLEOTIDE SEQUENCE</scope>
</reference>
<accession>A0A813FZ08</accession>
<name>A0A813FZ08_POLGL</name>
<dbReference type="EMBL" id="CAJNNV010026749">
    <property type="protein sequence ID" value="CAE8618932.1"/>
    <property type="molecule type" value="Genomic_DNA"/>
</dbReference>
<keyword evidence="7" id="KW-1185">Reference proteome</keyword>
<dbReference type="InterPro" id="IPR004143">
    <property type="entry name" value="BPL_LPL_catalytic"/>
</dbReference>
<dbReference type="SUPFAM" id="SSF55681">
    <property type="entry name" value="Class II aaRS and biotin synthetases"/>
    <property type="match status" value="1"/>
</dbReference>
<protein>
    <recommendedName>
        <fullName evidence="5">BPL/LPL catalytic domain-containing protein</fullName>
    </recommendedName>
</protein>
<comment type="caution">
    <text evidence="6">The sequence shown here is derived from an EMBL/GenBank/DDBJ whole genome shotgun (WGS) entry which is preliminary data.</text>
</comment>
<dbReference type="InterPro" id="IPR004408">
    <property type="entry name" value="Biotin_CoA_COase_ligase"/>
</dbReference>
<evidence type="ECO:0000256" key="3">
    <source>
        <dbReference type="ARBA" id="ARBA00022741"/>
    </source>
</evidence>
<dbReference type="Gene3D" id="3.30.930.10">
    <property type="entry name" value="Bira Bifunctional Protein, Domain 2"/>
    <property type="match status" value="1"/>
</dbReference>
<organism evidence="6 7">
    <name type="scientific">Polarella glacialis</name>
    <name type="common">Dinoflagellate</name>
    <dbReference type="NCBI Taxonomy" id="89957"/>
    <lineage>
        <taxon>Eukaryota</taxon>
        <taxon>Sar</taxon>
        <taxon>Alveolata</taxon>
        <taxon>Dinophyceae</taxon>
        <taxon>Suessiales</taxon>
        <taxon>Suessiaceae</taxon>
        <taxon>Polarella</taxon>
    </lineage>
</organism>
<gene>
    <name evidence="6" type="ORF">PGLA1383_LOCUS36526</name>
</gene>
<dbReference type="OrthoDB" id="10250105at2759"/>
<dbReference type="AlphaFoldDB" id="A0A813FZ08"/>
<dbReference type="NCBIfam" id="TIGR00121">
    <property type="entry name" value="birA_ligase"/>
    <property type="match status" value="1"/>
</dbReference>
<dbReference type="PANTHER" id="PTHR12835:SF5">
    <property type="entry name" value="BIOTIN--PROTEIN LIGASE"/>
    <property type="match status" value="1"/>
</dbReference>
<dbReference type="GO" id="GO:0005737">
    <property type="term" value="C:cytoplasm"/>
    <property type="evidence" value="ECO:0007669"/>
    <property type="project" value="TreeGrafter"/>
</dbReference>
<feature type="non-terminal residue" evidence="6">
    <location>
        <position position="1"/>
    </location>
</feature>
<dbReference type="Pfam" id="PF02237">
    <property type="entry name" value="BPL_C"/>
    <property type="match status" value="1"/>
</dbReference>
<dbReference type="GO" id="GO:0005524">
    <property type="term" value="F:ATP binding"/>
    <property type="evidence" value="ECO:0007669"/>
    <property type="project" value="UniProtKB-KW"/>
</dbReference>
<dbReference type="Pfam" id="PF03099">
    <property type="entry name" value="BPL_LplA_LipB"/>
    <property type="match status" value="1"/>
</dbReference>
<dbReference type="CDD" id="cd16442">
    <property type="entry name" value="BPL"/>
    <property type="match status" value="1"/>
</dbReference>
<evidence type="ECO:0000256" key="4">
    <source>
        <dbReference type="ARBA" id="ARBA00022840"/>
    </source>
</evidence>
<feature type="domain" description="BPL/LPL catalytic" evidence="5">
    <location>
        <begin position="170"/>
        <end position="382"/>
    </location>
</feature>
<keyword evidence="3" id="KW-0547">Nucleotide-binding</keyword>
<proteinExistence type="inferred from homology"/>
<keyword evidence="2" id="KW-0436">Ligase</keyword>
<dbReference type="SUPFAM" id="SSF50037">
    <property type="entry name" value="C-terminal domain of transcriptional repressors"/>
    <property type="match status" value="1"/>
</dbReference>
<evidence type="ECO:0000256" key="2">
    <source>
        <dbReference type="ARBA" id="ARBA00022598"/>
    </source>
</evidence>
<evidence type="ECO:0000313" key="6">
    <source>
        <dbReference type="EMBL" id="CAE8618932.1"/>
    </source>
</evidence>
<dbReference type="GO" id="GO:0004077">
    <property type="term" value="F:biotin--[biotin carboxyl-carrier protein] ligase activity"/>
    <property type="evidence" value="ECO:0007669"/>
    <property type="project" value="InterPro"/>
</dbReference>
<dbReference type="InterPro" id="IPR003142">
    <property type="entry name" value="BPL_C"/>
</dbReference>
<dbReference type="InterPro" id="IPR008988">
    <property type="entry name" value="Transcriptional_repressor_C"/>
</dbReference>
<dbReference type="PANTHER" id="PTHR12835">
    <property type="entry name" value="BIOTIN PROTEIN LIGASE"/>
    <property type="match status" value="1"/>
</dbReference>
<comment type="similarity">
    <text evidence="1">Belongs to the biotin--protein ligase family.</text>
</comment>
<evidence type="ECO:0000256" key="1">
    <source>
        <dbReference type="ARBA" id="ARBA00009934"/>
    </source>
</evidence>
<evidence type="ECO:0000259" key="5">
    <source>
        <dbReference type="PROSITE" id="PS51733"/>
    </source>
</evidence>
<dbReference type="Proteomes" id="UP000654075">
    <property type="component" value="Unassembled WGS sequence"/>
</dbReference>
<evidence type="ECO:0000313" key="7">
    <source>
        <dbReference type="Proteomes" id="UP000654075"/>
    </source>
</evidence>